<evidence type="ECO:0000313" key="3">
    <source>
        <dbReference type="EMBL" id="RKP12752.1"/>
    </source>
</evidence>
<feature type="region of interest" description="Disordered" evidence="1">
    <location>
        <begin position="85"/>
        <end position="217"/>
    </location>
</feature>
<dbReference type="OrthoDB" id="10621187at2759"/>
<feature type="chain" id="PRO_5020325758" description="Glycine zipper domain-containing protein" evidence="2">
    <location>
        <begin position="25"/>
        <end position="419"/>
    </location>
</feature>
<evidence type="ECO:0000256" key="1">
    <source>
        <dbReference type="SAM" id="MobiDB-lite"/>
    </source>
</evidence>
<keyword evidence="2" id="KW-0732">Signal</keyword>
<reference evidence="4" key="1">
    <citation type="journal article" date="2018" name="Nat. Microbiol.">
        <title>Leveraging single-cell genomics to expand the fungal tree of life.</title>
        <authorList>
            <person name="Ahrendt S.R."/>
            <person name="Quandt C.A."/>
            <person name="Ciobanu D."/>
            <person name="Clum A."/>
            <person name="Salamov A."/>
            <person name="Andreopoulos B."/>
            <person name="Cheng J.F."/>
            <person name="Woyke T."/>
            <person name="Pelin A."/>
            <person name="Henrissat B."/>
            <person name="Reynolds N.K."/>
            <person name="Benny G.L."/>
            <person name="Smith M.E."/>
            <person name="James T.Y."/>
            <person name="Grigoriev I.V."/>
        </authorList>
    </citation>
    <scope>NUCLEOTIDE SEQUENCE [LARGE SCALE GENOMIC DNA]</scope>
</reference>
<proteinExistence type="predicted"/>
<evidence type="ECO:0000256" key="2">
    <source>
        <dbReference type="SAM" id="SignalP"/>
    </source>
</evidence>
<feature type="compositionally biased region" description="Polar residues" evidence="1">
    <location>
        <begin position="194"/>
        <end position="203"/>
    </location>
</feature>
<dbReference type="AlphaFoldDB" id="A0A4P9Y2F5"/>
<gene>
    <name evidence="3" type="ORF">BJ684DRAFT_16793</name>
</gene>
<keyword evidence="4" id="KW-1185">Reference proteome</keyword>
<sequence length="419" mass="44072">MSPVLVEVCVTLLLLLSVPVHVAGAPPISQVPSPPKNLVSTDELLPGGVPLADDTTNIPDIISSYTSSPSLTTLVLDHTLALPTPPPLSKTHASSEASDPTALLPPSSSKSHVVTETSEPTNLLPSPSSSILDGLHLPTHTIDTPKDLGRENMVSSDQYGLLPDVPPEEVYDPDLIPPRPHRPPLPTIVEPPRTSISNLTDPSDGQGEGSPHEKDDTVFPWRWDRTHFRQAGRTIRKKTREQWKKWRTRNKDGSSGFTDYLHRKKAPLASWATGFGVSMAMGAVLGGPLGIIGASMAGGATGGMVQNEMRQRYQDHLSGIKHERPKSAKALKQSIRNHAHDAILPAVGGAFGGAVGGLIGSAVGSGVGKVVKSAEAKMVQNGMKTVVSKGALKAVSGTAGFFTSQAVQGVVQVGVNAVT</sequence>
<dbReference type="EMBL" id="KZ988216">
    <property type="protein sequence ID" value="RKP12752.1"/>
    <property type="molecule type" value="Genomic_DNA"/>
</dbReference>
<protein>
    <recommendedName>
        <fullName evidence="5">Glycine zipper domain-containing protein</fullName>
    </recommendedName>
</protein>
<evidence type="ECO:0008006" key="5">
    <source>
        <dbReference type="Google" id="ProtNLM"/>
    </source>
</evidence>
<name>A0A4P9Y2F5_9FUNG</name>
<evidence type="ECO:0000313" key="4">
    <source>
        <dbReference type="Proteomes" id="UP000267251"/>
    </source>
</evidence>
<dbReference type="Proteomes" id="UP000267251">
    <property type="component" value="Unassembled WGS sequence"/>
</dbReference>
<accession>A0A4P9Y2F5</accession>
<feature type="compositionally biased region" description="Polar residues" evidence="1">
    <location>
        <begin position="106"/>
        <end position="131"/>
    </location>
</feature>
<feature type="signal peptide" evidence="2">
    <location>
        <begin position="1"/>
        <end position="24"/>
    </location>
</feature>
<organism evidence="3 4">
    <name type="scientific">Piptocephalis cylindrospora</name>
    <dbReference type="NCBI Taxonomy" id="1907219"/>
    <lineage>
        <taxon>Eukaryota</taxon>
        <taxon>Fungi</taxon>
        <taxon>Fungi incertae sedis</taxon>
        <taxon>Zoopagomycota</taxon>
        <taxon>Zoopagomycotina</taxon>
        <taxon>Zoopagomycetes</taxon>
        <taxon>Zoopagales</taxon>
        <taxon>Piptocephalidaceae</taxon>
        <taxon>Piptocephalis</taxon>
    </lineage>
</organism>
<feature type="compositionally biased region" description="Pro residues" evidence="1">
    <location>
        <begin position="175"/>
        <end position="186"/>
    </location>
</feature>